<dbReference type="InterPro" id="IPR003660">
    <property type="entry name" value="HAMP_dom"/>
</dbReference>
<evidence type="ECO:0000256" key="15">
    <source>
        <dbReference type="ARBA" id="ARBA00022989"/>
    </source>
</evidence>
<keyword evidence="17" id="KW-0346">Stress response</keyword>
<keyword evidence="6" id="KW-0597">Phosphoprotein</keyword>
<dbReference type="EMBL" id="JAMTCG010000003">
    <property type="protein sequence ID" value="MCP2160292.1"/>
    <property type="molecule type" value="Genomic_DNA"/>
</dbReference>
<accession>A0ABT1GZ64</accession>
<dbReference type="PROSITE" id="PS50109">
    <property type="entry name" value="HIS_KIN"/>
    <property type="match status" value="1"/>
</dbReference>
<dbReference type="SMART" id="SM00387">
    <property type="entry name" value="HATPase_c"/>
    <property type="match status" value="1"/>
</dbReference>
<keyword evidence="18" id="KW-0464">Manganese</keyword>
<comment type="cofactor">
    <cofactor evidence="2">
        <name>Mn(2+)</name>
        <dbReference type="ChEBI" id="CHEBI:29035"/>
    </cofactor>
</comment>
<keyword evidence="16" id="KW-0902">Two-component regulatory system</keyword>
<dbReference type="PROSITE" id="PS50885">
    <property type="entry name" value="HAMP"/>
    <property type="match status" value="1"/>
</dbReference>
<evidence type="ECO:0000313" key="25">
    <source>
        <dbReference type="Proteomes" id="UP001205740"/>
    </source>
</evidence>
<sequence>MRRRILLSMLAMVVGIGVLLGLPLMVTAWWWIDDNAHQDLDQRLKRVSSELIDQESGDLAGQQLDVAPFRLLLPPDGRLELEYPSGAGLVRTAVGDDIRGATVSESASLGDAGTVTMRIPLEEVRGDQWTAIGVVALILTASVAGGTVVAAVTAGRLADPLEDLADRASRMAQGDFHTAWRTHGIAELDRLAGALEVANREIALRLEREGEIVGEVSHQLRSRLTAIQLRLDELSLHPDPHVVEEAEAAHAQAERLNAELDELIAVSRDAGVRPTAPIAVDDTIDPLVHDFSDAFSRQGREVVASYVGDRTAWATPSRLREAVSVLVDNALRHGAGRCTVEVSGLDGADLLRVTVRDEGSGVSDDLVPKIFRRGWSGGGSSGVGLSLARALIEADGGRLELTSRVPAAFTIVVPTTAGGPITGTPGSLRADGEPVLARAAREPR</sequence>
<dbReference type="Pfam" id="PF02518">
    <property type="entry name" value="HATPase_c"/>
    <property type="match status" value="1"/>
</dbReference>
<dbReference type="Proteomes" id="UP001205740">
    <property type="component" value="Unassembled WGS sequence"/>
</dbReference>
<dbReference type="RefSeq" id="WP_253653907.1">
    <property type="nucleotide sequence ID" value="NZ_BAAAOE010000003.1"/>
</dbReference>
<comment type="caution">
    <text evidence="24">The sequence shown here is derived from an EMBL/GenBank/DDBJ whole genome shotgun (WGS) entry which is preliminary data.</text>
</comment>
<keyword evidence="25" id="KW-1185">Reference proteome</keyword>
<evidence type="ECO:0000256" key="12">
    <source>
        <dbReference type="ARBA" id="ARBA00022840"/>
    </source>
</evidence>
<dbReference type="GO" id="GO:0016301">
    <property type="term" value="F:kinase activity"/>
    <property type="evidence" value="ECO:0007669"/>
    <property type="project" value="UniProtKB-KW"/>
</dbReference>
<evidence type="ECO:0000256" key="20">
    <source>
        <dbReference type="ARBA" id="ARBA00041776"/>
    </source>
</evidence>
<evidence type="ECO:0000256" key="10">
    <source>
        <dbReference type="ARBA" id="ARBA00022777"/>
    </source>
</evidence>
<evidence type="ECO:0000256" key="1">
    <source>
        <dbReference type="ARBA" id="ARBA00000085"/>
    </source>
</evidence>
<gene>
    <name evidence="24" type="ORF">LX12_001479</name>
</gene>
<feature type="transmembrane region" description="Helical" evidence="21">
    <location>
        <begin position="7"/>
        <end position="32"/>
    </location>
</feature>
<evidence type="ECO:0000256" key="2">
    <source>
        <dbReference type="ARBA" id="ARBA00001936"/>
    </source>
</evidence>
<feature type="domain" description="HAMP" evidence="23">
    <location>
        <begin position="155"/>
        <end position="207"/>
    </location>
</feature>
<dbReference type="EC" id="2.7.13.3" evidence="5"/>
<dbReference type="InterPro" id="IPR050980">
    <property type="entry name" value="2C_sensor_his_kinase"/>
</dbReference>
<evidence type="ECO:0000256" key="11">
    <source>
        <dbReference type="ARBA" id="ARBA00022801"/>
    </source>
</evidence>
<dbReference type="InterPro" id="IPR036890">
    <property type="entry name" value="HATPase_C_sf"/>
</dbReference>
<evidence type="ECO:0000256" key="4">
    <source>
        <dbReference type="ARBA" id="ARBA00004236"/>
    </source>
</evidence>
<dbReference type="Gene3D" id="1.10.287.130">
    <property type="match status" value="1"/>
</dbReference>
<evidence type="ECO:0000256" key="17">
    <source>
        <dbReference type="ARBA" id="ARBA00023016"/>
    </source>
</evidence>
<keyword evidence="8 21" id="KW-0812">Transmembrane</keyword>
<keyword evidence="12" id="KW-0067">ATP-binding</keyword>
<keyword evidence="15 21" id="KW-1133">Transmembrane helix</keyword>
<evidence type="ECO:0000313" key="24">
    <source>
        <dbReference type="EMBL" id="MCP2160292.1"/>
    </source>
</evidence>
<evidence type="ECO:0000256" key="13">
    <source>
        <dbReference type="ARBA" id="ARBA00022842"/>
    </source>
</evidence>
<evidence type="ECO:0000256" key="6">
    <source>
        <dbReference type="ARBA" id="ARBA00022553"/>
    </source>
</evidence>
<dbReference type="SUPFAM" id="SSF55874">
    <property type="entry name" value="ATPase domain of HSP90 chaperone/DNA topoisomerase II/histidine kinase"/>
    <property type="match status" value="1"/>
</dbReference>
<dbReference type="InterPro" id="IPR004358">
    <property type="entry name" value="Sig_transdc_His_kin-like_C"/>
</dbReference>
<dbReference type="Gene3D" id="3.30.565.10">
    <property type="entry name" value="Histidine kinase-like ATPase, C-terminal domain"/>
    <property type="match status" value="1"/>
</dbReference>
<evidence type="ECO:0000256" key="9">
    <source>
        <dbReference type="ARBA" id="ARBA00022741"/>
    </source>
</evidence>
<name>A0ABT1GZ64_9NOCA</name>
<protein>
    <recommendedName>
        <fullName evidence="19">Signal transduction histidine-protein kinase/phosphatase MprB</fullName>
        <ecNumber evidence="5">2.7.13.3</ecNumber>
    </recommendedName>
    <alternativeName>
        <fullName evidence="20">Mycobacterial persistence regulator B</fullName>
    </alternativeName>
</protein>
<evidence type="ECO:0000256" key="14">
    <source>
        <dbReference type="ARBA" id="ARBA00022912"/>
    </source>
</evidence>
<evidence type="ECO:0000256" key="8">
    <source>
        <dbReference type="ARBA" id="ARBA00022692"/>
    </source>
</evidence>
<comment type="subcellular location">
    <subcellularLocation>
        <location evidence="4">Cell membrane</location>
    </subcellularLocation>
</comment>
<evidence type="ECO:0000256" key="21">
    <source>
        <dbReference type="SAM" id="Phobius"/>
    </source>
</evidence>
<evidence type="ECO:0000259" key="22">
    <source>
        <dbReference type="PROSITE" id="PS50109"/>
    </source>
</evidence>
<dbReference type="SUPFAM" id="SSF47384">
    <property type="entry name" value="Homodimeric domain of signal transducing histidine kinase"/>
    <property type="match status" value="1"/>
</dbReference>
<evidence type="ECO:0000256" key="18">
    <source>
        <dbReference type="ARBA" id="ARBA00023211"/>
    </source>
</evidence>
<evidence type="ECO:0000256" key="7">
    <source>
        <dbReference type="ARBA" id="ARBA00022679"/>
    </source>
</evidence>
<evidence type="ECO:0000256" key="3">
    <source>
        <dbReference type="ARBA" id="ARBA00001946"/>
    </source>
</evidence>
<reference evidence="24 25" key="1">
    <citation type="submission" date="2022-06" db="EMBL/GenBank/DDBJ databases">
        <title>Genomic Encyclopedia of Archaeal and Bacterial Type Strains, Phase II (KMG-II): from individual species to whole genera.</title>
        <authorList>
            <person name="Goeker M."/>
        </authorList>
    </citation>
    <scope>NUCLEOTIDE SEQUENCE [LARGE SCALE GENOMIC DNA]</scope>
    <source>
        <strain evidence="24 25">DSM 45037</strain>
    </source>
</reference>
<dbReference type="PANTHER" id="PTHR44936:SF9">
    <property type="entry name" value="SENSOR PROTEIN CREC"/>
    <property type="match status" value="1"/>
</dbReference>
<dbReference type="InterPro" id="IPR005467">
    <property type="entry name" value="His_kinase_dom"/>
</dbReference>
<evidence type="ECO:0000256" key="16">
    <source>
        <dbReference type="ARBA" id="ARBA00023012"/>
    </source>
</evidence>
<dbReference type="PANTHER" id="PTHR44936">
    <property type="entry name" value="SENSOR PROTEIN CREC"/>
    <property type="match status" value="1"/>
</dbReference>
<keyword evidence="14" id="KW-0904">Protein phosphatase</keyword>
<keyword evidence="9" id="KW-0547">Nucleotide-binding</keyword>
<evidence type="ECO:0000256" key="5">
    <source>
        <dbReference type="ARBA" id="ARBA00012438"/>
    </source>
</evidence>
<dbReference type="InterPro" id="IPR036097">
    <property type="entry name" value="HisK_dim/P_sf"/>
</dbReference>
<evidence type="ECO:0000259" key="23">
    <source>
        <dbReference type="PROSITE" id="PS50885"/>
    </source>
</evidence>
<dbReference type="PRINTS" id="PR00344">
    <property type="entry name" value="BCTRLSENSOR"/>
</dbReference>
<keyword evidence="11" id="KW-0378">Hydrolase</keyword>
<comment type="cofactor">
    <cofactor evidence="3">
        <name>Mg(2+)</name>
        <dbReference type="ChEBI" id="CHEBI:18420"/>
    </cofactor>
</comment>
<keyword evidence="21" id="KW-0472">Membrane</keyword>
<dbReference type="InterPro" id="IPR003594">
    <property type="entry name" value="HATPase_dom"/>
</dbReference>
<organism evidence="24 25">
    <name type="scientific">Williamsia serinedens</name>
    <dbReference type="NCBI Taxonomy" id="391736"/>
    <lineage>
        <taxon>Bacteria</taxon>
        <taxon>Bacillati</taxon>
        <taxon>Actinomycetota</taxon>
        <taxon>Actinomycetes</taxon>
        <taxon>Mycobacteriales</taxon>
        <taxon>Nocardiaceae</taxon>
        <taxon>Williamsia</taxon>
    </lineage>
</organism>
<proteinExistence type="predicted"/>
<evidence type="ECO:0000256" key="19">
    <source>
        <dbReference type="ARBA" id="ARBA00040454"/>
    </source>
</evidence>
<keyword evidence="13" id="KW-0460">Magnesium</keyword>
<comment type="catalytic activity">
    <reaction evidence="1">
        <text>ATP + protein L-histidine = ADP + protein N-phospho-L-histidine.</text>
        <dbReference type="EC" id="2.7.13.3"/>
    </reaction>
</comment>
<keyword evidence="7" id="KW-0808">Transferase</keyword>
<feature type="domain" description="Histidine kinase" evidence="22">
    <location>
        <begin position="215"/>
        <end position="417"/>
    </location>
</feature>
<keyword evidence="10 24" id="KW-0418">Kinase</keyword>